<gene>
    <name evidence="8" type="ORF">DGUA_6G014315</name>
</gene>
<evidence type="ECO:0000313" key="8">
    <source>
        <dbReference type="EMBL" id="SPP82438.1"/>
    </source>
</evidence>
<dbReference type="GO" id="GO:0005874">
    <property type="term" value="C:microtubule"/>
    <property type="evidence" value="ECO:0007669"/>
    <property type="project" value="UniProtKB-KW"/>
</dbReference>
<dbReference type="Gene3D" id="1.20.120.1900">
    <property type="entry name" value="Gamma-tubulin complex, C-terminal domain"/>
    <property type="match status" value="1"/>
</dbReference>
<evidence type="ECO:0000259" key="7">
    <source>
        <dbReference type="Pfam" id="PF04130"/>
    </source>
</evidence>
<dbReference type="EMBL" id="OUUW01000006">
    <property type="protein sequence ID" value="SPP82438.1"/>
    <property type="molecule type" value="Genomic_DNA"/>
</dbReference>
<evidence type="ECO:0000256" key="1">
    <source>
        <dbReference type="ARBA" id="ARBA00004245"/>
    </source>
</evidence>
<evidence type="ECO:0000313" key="9">
    <source>
        <dbReference type="Proteomes" id="UP000268350"/>
    </source>
</evidence>
<accession>A0A3B0KFM7</accession>
<reference evidence="9" key="1">
    <citation type="submission" date="2018-01" db="EMBL/GenBank/DDBJ databases">
        <authorList>
            <person name="Alioto T."/>
            <person name="Alioto T."/>
        </authorList>
    </citation>
    <scope>NUCLEOTIDE SEQUENCE [LARGE SCALE GENOMIC DNA]</scope>
</reference>
<evidence type="ECO:0000256" key="5">
    <source>
        <dbReference type="ARBA" id="ARBA00023212"/>
    </source>
</evidence>
<evidence type="ECO:0000256" key="4">
    <source>
        <dbReference type="ARBA" id="ARBA00022701"/>
    </source>
</evidence>
<name>A0A3B0KFM7_DROGU</name>
<sequence>MDNKQLLFETPPTDDLSEDKLDSAVDSDDYDIFMGIYELSVTLGHYHPNIKQIMRVLAKSQTPNNDSMEVAVLNEIRLRFEDLQEGNDAEEKPLHGAEQEIFMYLYKELSNLQPDERERVNYLKLSLELFDEERRKDLGTEETLSNRLRSIDRLHLNIEKIVARIDASTDEASNVDSLAAFALNISDGRDDSPVDIPVGTRLTVAPEGPKGMPADDPNGVSVLDDADITFNAARAVSVPVPVNDIQAVSKATDNPREILAAPADTSAGVLNVSRADAVTLHSNVSFNEQSNVAQVNVLDHLELEHLKHTQLLISEFIQNITVMVKGVKGANSDPNQKNTPETFEDLSFTDDDLLDNSLSKLTVQKRKARATAIPLRQKSNDKVEELIDCSKILDQQTSVGVPSKWQHQRHIFAAPRDIFQLFKSNPAYQWPPNDLNAPDFFEQLDQFYEVTAHKDNAPTTQVNVSSVQSRLKSLLRSIKKDLPKNIRYSDWLIRVGKCQLTQLLTSEEREAYDTWRWQLRDSGGHELTDEDRYRDALKGLMGSESAHLKWSALNSRLLLRYPHHQHSISDSYLLLALGHVGYLYRSLSLKMQELAQRGAEGDQALAEYIHGDLSSFHEFHNEQSARHGSLFGLFLRTRGFQQRFQYLLNLLLHVKSGKSPVVTLYNQLGQRVDREEETLQKWLMIASNELLSKLHSWLLKGQLPASPCEEFFIFQNLALTTDKFWQERFQLSEPFSLFFDSRLTTLLISIGRSHVYSKVYLFTEMETLVSARELHNRLVEAFQQLYQNGDQEPLYQLVSELHLDVCGKVIRCLYNYEPTPLDLFQNLHKYLLLTDVQFVRQLIELLEPVLEGPASTYDSELLNYMISNMLPNRIPDLYVGEAISEGSKCWSRFELHWKLPIHWMALLGESLLQYESIFPGLWKFHHAYYVLCQRTMRQDWHFRQLNQLDNKCLVHVQCHFDKLIDILLDLMDGLKIYLLQDVLDVACAKFKLTLQQVKSIEEMLDANRIYLEAVKLGSFQMKTCKRSSDYLEKVYSLILDLELRQQKFHRLFQIYLNYDSDESYVGSIYSNSLNDFRLSCQKTCDSLNELEEEIYAAISDFLLSLHVSGYPSFRSLARKLDSQGLYKNQMEVLRFVDTFAFQRMLKSCKT</sequence>
<keyword evidence="4" id="KW-0493">Microtubule</keyword>
<dbReference type="InterPro" id="IPR042241">
    <property type="entry name" value="GCP_C_sf"/>
</dbReference>
<dbReference type="Proteomes" id="UP000268350">
    <property type="component" value="Unassembled WGS sequence"/>
</dbReference>
<keyword evidence="3" id="KW-0963">Cytoplasm</keyword>
<feature type="domain" description="Gamma tubulin complex component C-terminal" evidence="7">
    <location>
        <begin position="824"/>
        <end position="1124"/>
    </location>
</feature>
<comment type="similarity">
    <text evidence="2">Belongs to the TUBGCP family.</text>
</comment>
<dbReference type="OrthoDB" id="66546at2759"/>
<keyword evidence="9" id="KW-1185">Reference proteome</keyword>
<proteinExistence type="inferred from homology"/>
<evidence type="ECO:0000256" key="3">
    <source>
        <dbReference type="ARBA" id="ARBA00022490"/>
    </source>
</evidence>
<dbReference type="AlphaFoldDB" id="A0A3B0KFM7"/>
<keyword evidence="5" id="KW-0206">Cytoskeleton</keyword>
<organism evidence="8 9">
    <name type="scientific">Drosophila guanche</name>
    <name type="common">Fruit fly</name>
    <dbReference type="NCBI Taxonomy" id="7266"/>
    <lineage>
        <taxon>Eukaryota</taxon>
        <taxon>Metazoa</taxon>
        <taxon>Ecdysozoa</taxon>
        <taxon>Arthropoda</taxon>
        <taxon>Hexapoda</taxon>
        <taxon>Insecta</taxon>
        <taxon>Pterygota</taxon>
        <taxon>Neoptera</taxon>
        <taxon>Endopterygota</taxon>
        <taxon>Diptera</taxon>
        <taxon>Brachycera</taxon>
        <taxon>Muscomorpha</taxon>
        <taxon>Ephydroidea</taxon>
        <taxon>Drosophilidae</taxon>
        <taxon>Drosophila</taxon>
        <taxon>Sophophora</taxon>
    </lineage>
</organism>
<protein>
    <submittedName>
        <fullName evidence="8">Blast:Gamma-tubulin complex component 3</fullName>
    </submittedName>
</protein>
<dbReference type="InterPro" id="IPR040457">
    <property type="entry name" value="GCP_C"/>
</dbReference>
<evidence type="ECO:0000256" key="6">
    <source>
        <dbReference type="SAM" id="MobiDB-lite"/>
    </source>
</evidence>
<dbReference type="GO" id="GO:0043015">
    <property type="term" value="F:gamma-tubulin binding"/>
    <property type="evidence" value="ECO:0007669"/>
    <property type="project" value="InterPro"/>
</dbReference>
<evidence type="ECO:0000256" key="2">
    <source>
        <dbReference type="ARBA" id="ARBA00010337"/>
    </source>
</evidence>
<dbReference type="OMA" id="CHFDKLI"/>
<dbReference type="Pfam" id="PF04130">
    <property type="entry name" value="GCP_C_terminal"/>
    <property type="match status" value="1"/>
</dbReference>
<comment type="subcellular location">
    <subcellularLocation>
        <location evidence="1">Cytoplasm</location>
        <location evidence="1">Cytoskeleton</location>
    </subcellularLocation>
</comment>
<dbReference type="STRING" id="7266.A0A3B0KFM7"/>
<feature type="region of interest" description="Disordered" evidence="6">
    <location>
        <begin position="1"/>
        <end position="20"/>
    </location>
</feature>